<evidence type="ECO:0000313" key="1">
    <source>
        <dbReference type="EMBL" id="KAK7243878.1"/>
    </source>
</evidence>
<dbReference type="Gene3D" id="2.40.50.140">
    <property type="entry name" value="Nucleic acid-binding proteins"/>
    <property type="match status" value="1"/>
</dbReference>
<reference evidence="1 2" key="1">
    <citation type="submission" date="2024-01" db="EMBL/GenBank/DDBJ databases">
        <title>The genomes of 5 underutilized Papilionoideae crops provide insights into root nodulation and disease resistanc.</title>
        <authorList>
            <person name="Yuan L."/>
        </authorList>
    </citation>
    <scope>NUCLEOTIDE SEQUENCE [LARGE SCALE GENOMIC DNA]</scope>
    <source>
        <strain evidence="1">ZHUSHIDOU_FW_LH</strain>
        <tissue evidence="1">Leaf</tissue>
    </source>
</reference>
<proteinExistence type="predicted"/>
<accession>A0AAN9E2U0</accession>
<sequence>MSYSLASGTFDCVLLGRYVYNFRSGIASRCYAHDIVFPQIWKGTSCRGHVVCSTVMFVSRLLFIPNIPEIMQFHRRMLLIGIRRSPPIVAYNGSRCSIENQLLGDFPPVSLGILKSLAKPGSFMHCYEYRFKIPIVAYDSTTTVTLLLLDHDARVLLKRSCFKLFPLPPDSVQCSKVINYPRLLSDFVGCHYTFKVEVSNVAPESSELQFFIIRVGQDIVNLKSIEPNPDPVTFVLLLSRANVPVFDFEIEKILTEYQCRSWMLDSYPYLSPVSISLSAASKFRCHPFGHLA</sequence>
<keyword evidence="2" id="KW-1185">Reference proteome</keyword>
<dbReference type="Proteomes" id="UP001372338">
    <property type="component" value="Unassembled WGS sequence"/>
</dbReference>
<dbReference type="AlphaFoldDB" id="A0AAN9E2U0"/>
<organism evidence="1 2">
    <name type="scientific">Crotalaria pallida</name>
    <name type="common">Smooth rattlebox</name>
    <name type="synonym">Crotalaria striata</name>
    <dbReference type="NCBI Taxonomy" id="3830"/>
    <lineage>
        <taxon>Eukaryota</taxon>
        <taxon>Viridiplantae</taxon>
        <taxon>Streptophyta</taxon>
        <taxon>Embryophyta</taxon>
        <taxon>Tracheophyta</taxon>
        <taxon>Spermatophyta</taxon>
        <taxon>Magnoliopsida</taxon>
        <taxon>eudicotyledons</taxon>
        <taxon>Gunneridae</taxon>
        <taxon>Pentapetalae</taxon>
        <taxon>rosids</taxon>
        <taxon>fabids</taxon>
        <taxon>Fabales</taxon>
        <taxon>Fabaceae</taxon>
        <taxon>Papilionoideae</taxon>
        <taxon>50 kb inversion clade</taxon>
        <taxon>genistoids sensu lato</taxon>
        <taxon>core genistoids</taxon>
        <taxon>Crotalarieae</taxon>
        <taxon>Crotalaria</taxon>
    </lineage>
</organism>
<name>A0AAN9E2U0_CROPI</name>
<comment type="caution">
    <text evidence="1">The sequence shown here is derived from an EMBL/GenBank/DDBJ whole genome shotgun (WGS) entry which is preliminary data.</text>
</comment>
<dbReference type="EMBL" id="JAYWIO010000008">
    <property type="protein sequence ID" value="KAK7243878.1"/>
    <property type="molecule type" value="Genomic_DNA"/>
</dbReference>
<gene>
    <name evidence="1" type="ORF">RIF29_38691</name>
</gene>
<dbReference type="InterPro" id="IPR012340">
    <property type="entry name" value="NA-bd_OB-fold"/>
</dbReference>
<evidence type="ECO:0000313" key="2">
    <source>
        <dbReference type="Proteomes" id="UP001372338"/>
    </source>
</evidence>
<protein>
    <submittedName>
        <fullName evidence="1">Uncharacterized protein</fullName>
    </submittedName>
</protein>